<dbReference type="PROSITE" id="PS50222">
    <property type="entry name" value="EF_HAND_2"/>
    <property type="match status" value="2"/>
</dbReference>
<dbReference type="GO" id="GO:0009166">
    <property type="term" value="P:nucleotide catabolic process"/>
    <property type="evidence" value="ECO:0007669"/>
    <property type="project" value="InterPro"/>
</dbReference>
<dbReference type="InterPro" id="IPR004843">
    <property type="entry name" value="Calcineurin-like_PHP"/>
</dbReference>
<dbReference type="SUPFAM" id="SSF56300">
    <property type="entry name" value="Metallo-dependent phosphatases"/>
    <property type="match status" value="1"/>
</dbReference>
<dbReference type="PROSITE" id="PS00018">
    <property type="entry name" value="EF_HAND_1"/>
    <property type="match status" value="2"/>
</dbReference>
<evidence type="ECO:0000256" key="3">
    <source>
        <dbReference type="ARBA" id="ARBA00022837"/>
    </source>
</evidence>
<proteinExistence type="inferred from homology"/>
<dbReference type="GO" id="GO:0016787">
    <property type="term" value="F:hydrolase activity"/>
    <property type="evidence" value="ECO:0007669"/>
    <property type="project" value="InterPro"/>
</dbReference>
<feature type="domain" description="EF-hand" evidence="4">
    <location>
        <begin position="558"/>
        <end position="593"/>
    </location>
</feature>
<dbReference type="Gene3D" id="3.60.21.10">
    <property type="match status" value="1"/>
</dbReference>
<keyword evidence="6" id="KW-1185">Reference proteome</keyword>
<protein>
    <recommendedName>
        <fullName evidence="4">EF-hand domain-containing protein</fullName>
    </recommendedName>
</protein>
<dbReference type="GO" id="GO:0005509">
    <property type="term" value="F:calcium ion binding"/>
    <property type="evidence" value="ECO:0007669"/>
    <property type="project" value="InterPro"/>
</dbReference>
<evidence type="ECO:0000256" key="1">
    <source>
        <dbReference type="ARBA" id="ARBA00006654"/>
    </source>
</evidence>
<dbReference type="Pfam" id="PF13499">
    <property type="entry name" value="EF-hand_7"/>
    <property type="match status" value="1"/>
</dbReference>
<dbReference type="InterPro" id="IPR002048">
    <property type="entry name" value="EF_hand_dom"/>
</dbReference>
<dbReference type="EnsemblProtists" id="EOD33064">
    <property type="protein sequence ID" value="EOD33064"/>
    <property type="gene ID" value="EMIHUDRAFT_111972"/>
</dbReference>
<dbReference type="Gene3D" id="3.90.780.10">
    <property type="entry name" value="5'-Nucleotidase, C-terminal domain"/>
    <property type="match status" value="1"/>
</dbReference>
<dbReference type="STRING" id="2903.R1FIF6"/>
<dbReference type="HOGENOM" id="CLU_005854_7_2_1"/>
<sequence length="596" mass="63117">MAGVAAPFKQQKLHLAGPASAHSSAGAAACKLRIIHVNDVYQLKNFPKLSTLIKEQSEGLPKGNVIVTLAGDFIAPSLLSALDHGAGMIELMNSVGVTHVCFGNHESDVPYESLKQRIGEFKGKWINSNMPEFDPKLPEFDVLSLTDEAGVADAREVGLLGLLIGGVDRGHNFGANYREGALGGGAASIVAVMQAHAEAAAKLRAAHPNIDCVIPLTHQDQKEDEELAATGEYALVLAGHDHDHTITTHGPKQTAVVKAGQDAHNAVVCDVTWAAGAARGARPEVTTTTLKVKSYEKDAKIAAAVTRAEAPMRELESATLALLPKVCIGLPDVGAVIPSSKGARYGPCSMACYLAECMRVCVSADVALLNSGAVRADTQYDSVFTYADLQKECPFPSECIVVSMPGSVLVEAVRESRKGWLSKGGPTEESGALQVDLGCKCDEKHTMYQAAKAPINASRVYSVLVDTYDLAKDPVLSSYAKANPDKIPPADAGRPAMTVLVEYFCREMWRMMGDADDDGEITDAEIDALFDECDADNSGAIDAAELTAELAKKVGDGASRLVAKQMIALVDKDESGTIDRAELSAAMKKLAAGMKW</sequence>
<comment type="similarity">
    <text evidence="1">Belongs to the 5'-nucleotidase family.</text>
</comment>
<feature type="domain" description="EF-hand" evidence="4">
    <location>
        <begin position="521"/>
        <end position="556"/>
    </location>
</feature>
<dbReference type="InterPro" id="IPR011992">
    <property type="entry name" value="EF-hand-dom_pair"/>
</dbReference>
<keyword evidence="2" id="KW-0732">Signal</keyword>
<dbReference type="Proteomes" id="UP000013827">
    <property type="component" value="Unassembled WGS sequence"/>
</dbReference>
<dbReference type="PANTHER" id="PTHR11575">
    <property type="entry name" value="5'-NUCLEOTIDASE-RELATED"/>
    <property type="match status" value="1"/>
</dbReference>
<dbReference type="KEGG" id="ehx:EMIHUDRAFT_111972"/>
<dbReference type="SMART" id="SM00054">
    <property type="entry name" value="EFh"/>
    <property type="match status" value="2"/>
</dbReference>
<name>A0A0D3KBC9_EMIH1</name>
<dbReference type="AlphaFoldDB" id="A0A0D3KBC9"/>
<reference evidence="5" key="2">
    <citation type="submission" date="2024-10" db="UniProtKB">
        <authorList>
            <consortium name="EnsemblProtists"/>
        </authorList>
    </citation>
    <scope>IDENTIFICATION</scope>
</reference>
<evidence type="ECO:0000313" key="5">
    <source>
        <dbReference type="EnsemblProtists" id="EOD33064"/>
    </source>
</evidence>
<dbReference type="InterPro" id="IPR018247">
    <property type="entry name" value="EF_Hand_1_Ca_BS"/>
</dbReference>
<dbReference type="PaxDb" id="2903-EOD33064"/>
<dbReference type="OMA" id="GETWYDF"/>
<dbReference type="eggNOG" id="KOG4419">
    <property type="taxonomic scope" value="Eukaryota"/>
</dbReference>
<keyword evidence="3" id="KW-0106">Calcium</keyword>
<reference evidence="6" key="1">
    <citation type="journal article" date="2013" name="Nature">
        <title>Pan genome of the phytoplankton Emiliania underpins its global distribution.</title>
        <authorList>
            <person name="Read B.A."/>
            <person name="Kegel J."/>
            <person name="Klute M.J."/>
            <person name="Kuo A."/>
            <person name="Lefebvre S.C."/>
            <person name="Maumus F."/>
            <person name="Mayer C."/>
            <person name="Miller J."/>
            <person name="Monier A."/>
            <person name="Salamov A."/>
            <person name="Young J."/>
            <person name="Aguilar M."/>
            <person name="Claverie J.M."/>
            <person name="Frickenhaus S."/>
            <person name="Gonzalez K."/>
            <person name="Herman E.K."/>
            <person name="Lin Y.C."/>
            <person name="Napier J."/>
            <person name="Ogata H."/>
            <person name="Sarno A.F."/>
            <person name="Shmutz J."/>
            <person name="Schroeder D."/>
            <person name="de Vargas C."/>
            <person name="Verret F."/>
            <person name="von Dassow P."/>
            <person name="Valentin K."/>
            <person name="Van de Peer Y."/>
            <person name="Wheeler G."/>
            <person name="Dacks J.B."/>
            <person name="Delwiche C.F."/>
            <person name="Dyhrman S.T."/>
            <person name="Glockner G."/>
            <person name="John U."/>
            <person name="Richards T."/>
            <person name="Worden A.Z."/>
            <person name="Zhang X."/>
            <person name="Grigoriev I.V."/>
            <person name="Allen A.E."/>
            <person name="Bidle K."/>
            <person name="Borodovsky M."/>
            <person name="Bowler C."/>
            <person name="Brownlee C."/>
            <person name="Cock J.M."/>
            <person name="Elias M."/>
            <person name="Gladyshev V.N."/>
            <person name="Groth M."/>
            <person name="Guda C."/>
            <person name="Hadaegh A."/>
            <person name="Iglesias-Rodriguez M.D."/>
            <person name="Jenkins J."/>
            <person name="Jones B.M."/>
            <person name="Lawson T."/>
            <person name="Leese F."/>
            <person name="Lindquist E."/>
            <person name="Lobanov A."/>
            <person name="Lomsadze A."/>
            <person name="Malik S.B."/>
            <person name="Marsh M.E."/>
            <person name="Mackinder L."/>
            <person name="Mock T."/>
            <person name="Mueller-Roeber B."/>
            <person name="Pagarete A."/>
            <person name="Parker M."/>
            <person name="Probert I."/>
            <person name="Quesneville H."/>
            <person name="Raines C."/>
            <person name="Rensing S.A."/>
            <person name="Riano-Pachon D.M."/>
            <person name="Richier S."/>
            <person name="Rokitta S."/>
            <person name="Shiraiwa Y."/>
            <person name="Soanes D.M."/>
            <person name="van der Giezen M."/>
            <person name="Wahlund T.M."/>
            <person name="Williams B."/>
            <person name="Wilson W."/>
            <person name="Wolfe G."/>
            <person name="Wurch L.L."/>
        </authorList>
    </citation>
    <scope>NUCLEOTIDE SEQUENCE</scope>
</reference>
<dbReference type="RefSeq" id="XP_005785493.1">
    <property type="nucleotide sequence ID" value="XM_005785436.1"/>
</dbReference>
<dbReference type="InterPro" id="IPR029052">
    <property type="entry name" value="Metallo-depent_PP-like"/>
</dbReference>
<dbReference type="InterPro" id="IPR006179">
    <property type="entry name" value="5_nucleotidase/apyrase"/>
</dbReference>
<dbReference type="SUPFAM" id="SSF47473">
    <property type="entry name" value="EF-hand"/>
    <property type="match status" value="1"/>
</dbReference>
<organism evidence="5 6">
    <name type="scientific">Emiliania huxleyi (strain CCMP1516)</name>
    <dbReference type="NCBI Taxonomy" id="280463"/>
    <lineage>
        <taxon>Eukaryota</taxon>
        <taxon>Haptista</taxon>
        <taxon>Haptophyta</taxon>
        <taxon>Prymnesiophyceae</taxon>
        <taxon>Isochrysidales</taxon>
        <taxon>Noelaerhabdaceae</taxon>
        <taxon>Emiliania</taxon>
    </lineage>
</organism>
<accession>A0A0D3KBC9</accession>
<dbReference type="InterPro" id="IPR008334">
    <property type="entry name" value="5'-Nucleotdase_C"/>
</dbReference>
<dbReference type="SUPFAM" id="SSF55816">
    <property type="entry name" value="5'-nucleotidase (syn. UDP-sugar hydrolase), C-terminal domain"/>
    <property type="match status" value="1"/>
</dbReference>
<dbReference type="InterPro" id="IPR036907">
    <property type="entry name" value="5'-Nucleotdase_C_sf"/>
</dbReference>
<dbReference type="GeneID" id="17278336"/>
<dbReference type="Pfam" id="PF02872">
    <property type="entry name" value="5_nucleotid_C"/>
    <property type="match status" value="1"/>
</dbReference>
<evidence type="ECO:0000256" key="2">
    <source>
        <dbReference type="ARBA" id="ARBA00022729"/>
    </source>
</evidence>
<dbReference type="PANTHER" id="PTHR11575:SF48">
    <property type="entry name" value="5'-NUCLEOTIDASE"/>
    <property type="match status" value="1"/>
</dbReference>
<dbReference type="Gene3D" id="1.10.238.10">
    <property type="entry name" value="EF-hand"/>
    <property type="match status" value="1"/>
</dbReference>
<evidence type="ECO:0000259" key="4">
    <source>
        <dbReference type="PROSITE" id="PS50222"/>
    </source>
</evidence>
<dbReference type="CDD" id="cd00051">
    <property type="entry name" value="EFh"/>
    <property type="match status" value="1"/>
</dbReference>
<dbReference type="Pfam" id="PF00149">
    <property type="entry name" value="Metallophos"/>
    <property type="match status" value="1"/>
</dbReference>
<evidence type="ECO:0000313" key="6">
    <source>
        <dbReference type="Proteomes" id="UP000013827"/>
    </source>
</evidence>